<organism evidence="2 3">
    <name type="scientific">Rhizoclosmatium globosum</name>
    <dbReference type="NCBI Taxonomy" id="329046"/>
    <lineage>
        <taxon>Eukaryota</taxon>
        <taxon>Fungi</taxon>
        <taxon>Fungi incertae sedis</taxon>
        <taxon>Chytridiomycota</taxon>
        <taxon>Chytridiomycota incertae sedis</taxon>
        <taxon>Chytridiomycetes</taxon>
        <taxon>Chytridiales</taxon>
        <taxon>Chytriomycetaceae</taxon>
        <taxon>Rhizoclosmatium</taxon>
    </lineage>
</organism>
<dbReference type="EMBL" id="MCGO01000029">
    <property type="protein sequence ID" value="ORY42200.1"/>
    <property type="molecule type" value="Genomic_DNA"/>
</dbReference>
<feature type="transmembrane region" description="Helical" evidence="1">
    <location>
        <begin position="144"/>
        <end position="165"/>
    </location>
</feature>
<dbReference type="AlphaFoldDB" id="A0A1Y2C578"/>
<keyword evidence="1" id="KW-0472">Membrane</keyword>
<gene>
    <name evidence="2" type="ORF">BCR33DRAFT_851736</name>
</gene>
<reference evidence="2 3" key="1">
    <citation type="submission" date="2016-07" db="EMBL/GenBank/DDBJ databases">
        <title>Pervasive Adenine N6-methylation of Active Genes in Fungi.</title>
        <authorList>
            <consortium name="DOE Joint Genome Institute"/>
            <person name="Mondo S.J."/>
            <person name="Dannebaum R.O."/>
            <person name="Kuo R.C."/>
            <person name="Labutti K."/>
            <person name="Haridas S."/>
            <person name="Kuo A."/>
            <person name="Salamov A."/>
            <person name="Ahrendt S.R."/>
            <person name="Lipzen A."/>
            <person name="Sullivan W."/>
            <person name="Andreopoulos W.B."/>
            <person name="Clum A."/>
            <person name="Lindquist E."/>
            <person name="Daum C."/>
            <person name="Ramamoorthy G.K."/>
            <person name="Gryganskyi A."/>
            <person name="Culley D."/>
            <person name="Magnuson J.K."/>
            <person name="James T.Y."/>
            <person name="O'Malley M.A."/>
            <person name="Stajich J.E."/>
            <person name="Spatafora J.W."/>
            <person name="Visel A."/>
            <person name="Grigoriev I.V."/>
        </authorList>
    </citation>
    <scope>NUCLEOTIDE SEQUENCE [LARGE SCALE GENOMIC DNA]</scope>
    <source>
        <strain evidence="2 3">JEL800</strain>
    </source>
</reference>
<evidence type="ECO:0000313" key="3">
    <source>
        <dbReference type="Proteomes" id="UP000193642"/>
    </source>
</evidence>
<keyword evidence="3" id="KW-1185">Reference proteome</keyword>
<keyword evidence="1" id="KW-1133">Transmembrane helix</keyword>
<dbReference type="Proteomes" id="UP000193642">
    <property type="component" value="Unassembled WGS sequence"/>
</dbReference>
<evidence type="ECO:0000256" key="1">
    <source>
        <dbReference type="SAM" id="Phobius"/>
    </source>
</evidence>
<feature type="transmembrane region" description="Helical" evidence="1">
    <location>
        <begin position="62"/>
        <end position="83"/>
    </location>
</feature>
<accession>A0A1Y2C578</accession>
<evidence type="ECO:0000313" key="2">
    <source>
        <dbReference type="EMBL" id="ORY42200.1"/>
    </source>
</evidence>
<keyword evidence="1" id="KW-0812">Transmembrane</keyword>
<sequence length="215" mass="23936">MTETTDHKADWEKLSTLTGPAMAEMKDNTELTYREWKIINAANPDPEPRIWKSSKIAASTGLLLALLLMPLGVIIMLICSFMGPNGFLSMWNAIDLGVLVFLNILKFIAVRREAPWIHTFNAFLFVGLSVGSFLEVALHSQVGAYYFVVLILEDLWVIVWTFFMVKWGIKLRAHAIYVRRLLNEGRAAKVAADAAKKEAETVISIPAVAASSSSH</sequence>
<feature type="transmembrane region" description="Helical" evidence="1">
    <location>
        <begin position="89"/>
        <end position="108"/>
    </location>
</feature>
<protein>
    <submittedName>
        <fullName evidence="2">Uncharacterized protein</fullName>
    </submittedName>
</protein>
<name>A0A1Y2C578_9FUNG</name>
<feature type="transmembrane region" description="Helical" evidence="1">
    <location>
        <begin position="120"/>
        <end position="138"/>
    </location>
</feature>
<comment type="caution">
    <text evidence="2">The sequence shown here is derived from an EMBL/GenBank/DDBJ whole genome shotgun (WGS) entry which is preliminary data.</text>
</comment>
<dbReference type="OrthoDB" id="2120427at2759"/>
<proteinExistence type="predicted"/>